<dbReference type="Proteomes" id="UP000077628">
    <property type="component" value="Unassembled WGS sequence"/>
</dbReference>
<comment type="caution">
    <text evidence="2">The sequence shown here is derived from an EMBL/GenBank/DDBJ whole genome shotgun (WGS) entry which is preliminary data.</text>
</comment>
<name>A0A177NTB9_9GAMM</name>
<dbReference type="STRING" id="702114.A1355_23385"/>
<keyword evidence="1" id="KW-1133">Transmembrane helix</keyword>
<reference evidence="3" key="1">
    <citation type="submission" date="2016-03" db="EMBL/GenBank/DDBJ databases">
        <authorList>
            <person name="Heylen K."/>
            <person name="De Vos P."/>
            <person name="Vekeman B."/>
        </authorList>
    </citation>
    <scope>NUCLEOTIDE SEQUENCE [LARGE SCALE GENOMIC DNA]</scope>
    <source>
        <strain evidence="3">R-45383</strain>
    </source>
</reference>
<keyword evidence="3" id="KW-1185">Reference proteome</keyword>
<sequence length="59" mass="6657">MLAEQHSLLQGCCKFISPWRFPVGVAVALAISFIKILLKQLVVLFLAGRFRLACYLPYC</sequence>
<evidence type="ECO:0000313" key="3">
    <source>
        <dbReference type="Proteomes" id="UP000077628"/>
    </source>
</evidence>
<dbReference type="EMBL" id="LUUK01000101">
    <property type="protein sequence ID" value="OAI21317.1"/>
    <property type="molecule type" value="Genomic_DNA"/>
</dbReference>
<evidence type="ECO:0000256" key="1">
    <source>
        <dbReference type="SAM" id="Phobius"/>
    </source>
</evidence>
<dbReference type="AlphaFoldDB" id="A0A177NTB9"/>
<organism evidence="2 3">
    <name type="scientific">Methylomonas koyamae</name>
    <dbReference type="NCBI Taxonomy" id="702114"/>
    <lineage>
        <taxon>Bacteria</taxon>
        <taxon>Pseudomonadati</taxon>
        <taxon>Pseudomonadota</taxon>
        <taxon>Gammaproteobacteria</taxon>
        <taxon>Methylococcales</taxon>
        <taxon>Methylococcaceae</taxon>
        <taxon>Methylomonas</taxon>
    </lineage>
</organism>
<keyword evidence="1" id="KW-0472">Membrane</keyword>
<keyword evidence="1" id="KW-0812">Transmembrane</keyword>
<accession>A0A177NTB9</accession>
<evidence type="ECO:0000313" key="2">
    <source>
        <dbReference type="EMBL" id="OAI21317.1"/>
    </source>
</evidence>
<proteinExistence type="predicted"/>
<protein>
    <submittedName>
        <fullName evidence="2">Uncharacterized protein</fullName>
    </submittedName>
</protein>
<feature type="transmembrane region" description="Helical" evidence="1">
    <location>
        <begin position="25"/>
        <end position="47"/>
    </location>
</feature>
<gene>
    <name evidence="2" type="ORF">A1355_23385</name>
</gene>